<evidence type="ECO:0000256" key="4">
    <source>
        <dbReference type="PROSITE-ProRule" id="PRU00339"/>
    </source>
</evidence>
<accession>A0A2R5L7U5</accession>
<dbReference type="InterPro" id="IPR019734">
    <property type="entry name" value="TPR_rpt"/>
</dbReference>
<dbReference type="PANTHER" id="PTHR21405:SF0">
    <property type="entry name" value="TETRATRICOPEPTIDE REPEAT PROTEIN 36"/>
    <property type="match status" value="1"/>
</dbReference>
<dbReference type="SMART" id="SM00028">
    <property type="entry name" value="TPR"/>
    <property type="match status" value="3"/>
</dbReference>
<dbReference type="Pfam" id="PF13181">
    <property type="entry name" value="TPR_8"/>
    <property type="match status" value="3"/>
</dbReference>
<organism evidence="5">
    <name type="scientific">Ornithodoros turicata</name>
    <dbReference type="NCBI Taxonomy" id="34597"/>
    <lineage>
        <taxon>Eukaryota</taxon>
        <taxon>Metazoa</taxon>
        <taxon>Ecdysozoa</taxon>
        <taxon>Arthropoda</taxon>
        <taxon>Chelicerata</taxon>
        <taxon>Arachnida</taxon>
        <taxon>Acari</taxon>
        <taxon>Parasitiformes</taxon>
        <taxon>Ixodida</taxon>
        <taxon>Ixodoidea</taxon>
        <taxon>Argasidae</taxon>
        <taxon>Ornithodorinae</taxon>
        <taxon>Ornithodoros</taxon>
    </lineage>
</organism>
<name>A0A2R5L7U5_9ACAR</name>
<comment type="similarity">
    <text evidence="1">Belongs to the TTC36 family.</text>
</comment>
<dbReference type="SUPFAM" id="SSF48452">
    <property type="entry name" value="TPR-like"/>
    <property type="match status" value="1"/>
</dbReference>
<dbReference type="InterPro" id="IPR038906">
    <property type="entry name" value="TTC36"/>
</dbReference>
<evidence type="ECO:0000256" key="3">
    <source>
        <dbReference type="ARBA" id="ARBA00022803"/>
    </source>
</evidence>
<dbReference type="AlphaFoldDB" id="A0A2R5L7U5"/>
<sequence length="184" mass="20444">MATANDRAVLEAIFNPLYAELEIVPVDEESEKVENRGDDDDDMEAVRDLETQGVEAAEKGEIEKSVQIFTKAIELAPKRASAFNNRAQALRFKGDVEGAMEDLNNAINLSDGQGLVARQALCQRGLLYRLKERNEEALEDFKKAAKLGSPFAQTQVVQMNPYAALCNQMLGQMFAKIRQGEESF</sequence>
<evidence type="ECO:0000313" key="5">
    <source>
        <dbReference type="EMBL" id="MBY05540.1"/>
    </source>
</evidence>
<reference evidence="5" key="1">
    <citation type="submission" date="2018-03" db="EMBL/GenBank/DDBJ databases">
        <title>The relapsing fever spirochete Borrelia turicatae persists in the highly oxidative environment of its soft-bodied tick vector.</title>
        <authorList>
            <person name="Bourret T.J."/>
            <person name="Boyle W.K."/>
            <person name="Valenzuela J.G."/>
            <person name="Oliveira F."/>
            <person name="Lopez J.E."/>
        </authorList>
    </citation>
    <scope>NUCLEOTIDE SEQUENCE</scope>
    <source>
        <strain evidence="5">Kansas strain/isolate</strain>
        <tissue evidence="5">Salivary glands</tissue>
    </source>
</reference>
<dbReference type="PROSITE" id="PS50005">
    <property type="entry name" value="TPR"/>
    <property type="match status" value="1"/>
</dbReference>
<dbReference type="PANTHER" id="PTHR21405">
    <property type="entry name" value="CDNA SEQUENCE BC021608"/>
    <property type="match status" value="1"/>
</dbReference>
<dbReference type="InterPro" id="IPR011990">
    <property type="entry name" value="TPR-like_helical_dom_sf"/>
</dbReference>
<dbReference type="EMBL" id="GGLE01001414">
    <property type="protein sequence ID" value="MBY05540.1"/>
    <property type="molecule type" value="Transcribed_RNA"/>
</dbReference>
<evidence type="ECO:0000256" key="1">
    <source>
        <dbReference type="ARBA" id="ARBA00006995"/>
    </source>
</evidence>
<dbReference type="GO" id="GO:0006570">
    <property type="term" value="P:tyrosine metabolic process"/>
    <property type="evidence" value="ECO:0007669"/>
    <property type="project" value="TreeGrafter"/>
</dbReference>
<dbReference type="Gene3D" id="1.25.40.10">
    <property type="entry name" value="Tetratricopeptide repeat domain"/>
    <property type="match status" value="1"/>
</dbReference>
<protein>
    <submittedName>
        <fullName evidence="5">Putative tetratricopeptide repeat protein</fullName>
    </submittedName>
</protein>
<proteinExistence type="inferred from homology"/>
<keyword evidence="2" id="KW-0677">Repeat</keyword>
<dbReference type="FunFam" id="1.25.40.10:FF:000213">
    <property type="entry name" value="Tetratricopeptide repeat domain 36"/>
    <property type="match status" value="1"/>
</dbReference>
<feature type="repeat" description="TPR" evidence="4">
    <location>
        <begin position="46"/>
        <end position="79"/>
    </location>
</feature>
<evidence type="ECO:0000256" key="2">
    <source>
        <dbReference type="ARBA" id="ARBA00022737"/>
    </source>
</evidence>
<keyword evidence="3 4" id="KW-0802">TPR repeat</keyword>